<dbReference type="OrthoDB" id="9764149at2"/>
<accession>A0A516H4E3</accession>
<dbReference type="Gene3D" id="2.40.50.140">
    <property type="entry name" value="Nucleic acid-binding proteins"/>
    <property type="match status" value="1"/>
</dbReference>
<keyword evidence="4 8" id="KW-0540">Nuclease</keyword>
<dbReference type="InterPro" id="IPR040476">
    <property type="entry name" value="CSD2"/>
</dbReference>
<dbReference type="Pfam" id="PF00773">
    <property type="entry name" value="RNB"/>
    <property type="match status" value="1"/>
</dbReference>
<feature type="domain" description="S1 motif" evidence="10">
    <location>
        <begin position="638"/>
        <end position="719"/>
    </location>
</feature>
<dbReference type="SUPFAM" id="SSF50249">
    <property type="entry name" value="Nucleic acid-binding proteins"/>
    <property type="match status" value="2"/>
</dbReference>
<evidence type="ECO:0000256" key="2">
    <source>
        <dbReference type="ARBA" id="ARBA00022490"/>
    </source>
</evidence>
<comment type="catalytic activity">
    <reaction evidence="1 8">
        <text>Exonucleolytic cleavage in the 3'- to 5'-direction to yield nucleoside 5'-phosphates.</text>
        <dbReference type="EC" id="3.1.13.1"/>
    </reaction>
</comment>
<feature type="compositionally biased region" description="Basic residues" evidence="9">
    <location>
        <begin position="737"/>
        <end position="756"/>
    </location>
</feature>
<sequence length="756" mass="83900">MAKKKVTDGLPSKQDILKYIADNPGMVGKREIAKAFGVGPELRVQLKGLLRELKAEGDINQGHGKRMAPKGELPEVTLVDILRLDRDGDLMGRPVEWTGEGDPPRIVFEGGGKARRREMADVGVGDRVLARLTRAGRNRYVARVIKRLEKDEQPVLGVFTLTEDGEGRLQPTDKKVRHEYTIAPEHRNNAKAGEIVVAQPQQGRRFGLKTAKIVEVIGSSLDPKALSLIPIFTLGIPTKFSDAALHDAEKAKPVTLGQREDLRDIPLITIDPEDARDHDDAVFAEPDTDPGNPGGWHAIVAIADVAHYVRPGSALDHDARQRGNSTYFPDRVVPMLPEALSADLCSLVEHKDRACMAVHLWFDAEGNKKRHKFVRGLMRCAAGLNYRQVQSAIDGMPDEMALPFLEPVLKPLYACHAAVNKAREARQPLAIHAPERRVVMGKDGHIAAIKPRDHMLSHQVIEDFMIAANVAAAEELEKRKQPCMYRVHEQPSDEKIDSLRKFLNTLDYKLAKGQGLRPMHFNAILKAAIGSEHERLINEVVLRSQMQATYSPDNRGHFGLNLHKYAHFTSPIRRYADVLVHRALIRGLGLGDDGLPPEDDADFENIAEHISLTERRSMQAERDAMDRFVAAFMSEHVGAQFEGRITGVTRFGLFVELDETGADGFVPISTLGDDFYEHDEAHRALVGKRSNKRFRLGDGVTIRLAEATPVTGGLRFEIMGSGGQSTNTRRGGAGKPALKKPTNRAPWSKHRSKKRK</sequence>
<evidence type="ECO:0000256" key="5">
    <source>
        <dbReference type="ARBA" id="ARBA00022801"/>
    </source>
</evidence>
<dbReference type="PROSITE" id="PS50126">
    <property type="entry name" value="S1"/>
    <property type="match status" value="1"/>
</dbReference>
<protein>
    <recommendedName>
        <fullName evidence="8">Ribonuclease R</fullName>
        <shortName evidence="8">RNase R</shortName>
        <ecNumber evidence="8">3.1.13.1</ecNumber>
    </recommendedName>
</protein>
<dbReference type="AlphaFoldDB" id="A0A516H4E3"/>
<evidence type="ECO:0000256" key="1">
    <source>
        <dbReference type="ARBA" id="ARBA00001849"/>
    </source>
</evidence>
<dbReference type="InterPro" id="IPR011805">
    <property type="entry name" value="RNase_R"/>
</dbReference>
<keyword evidence="3" id="KW-0808">Transferase</keyword>
<comment type="function">
    <text evidence="8">3'-5' exoribonuclease that releases 5'-nucleoside monophosphates and is involved in maturation of structured RNAs.</text>
</comment>
<dbReference type="EC" id="3.1.13.1" evidence="8"/>
<dbReference type="InterPro" id="IPR004476">
    <property type="entry name" value="RNase_II/RNase_R"/>
</dbReference>
<keyword evidence="7 8" id="KW-0694">RNA-binding</keyword>
<feature type="region of interest" description="Disordered" evidence="9">
    <location>
        <begin position="716"/>
        <end position="756"/>
    </location>
</feature>
<dbReference type="Proteomes" id="UP000317496">
    <property type="component" value="Chromosome"/>
</dbReference>
<dbReference type="PROSITE" id="PS01175">
    <property type="entry name" value="RIBONUCLEASE_II"/>
    <property type="match status" value="1"/>
</dbReference>
<dbReference type="CDD" id="cd04471">
    <property type="entry name" value="S1_RNase_R"/>
    <property type="match status" value="1"/>
</dbReference>
<proteinExistence type="inferred from homology"/>
<dbReference type="Pfam" id="PF17876">
    <property type="entry name" value="CSD2"/>
    <property type="match status" value="1"/>
</dbReference>
<dbReference type="GO" id="GO:0016740">
    <property type="term" value="F:transferase activity"/>
    <property type="evidence" value="ECO:0007669"/>
    <property type="project" value="UniProtKB-KW"/>
</dbReference>
<dbReference type="KEGG" id="fer:FNB15_15745"/>
<keyword evidence="5 8" id="KW-0378">Hydrolase</keyword>
<evidence type="ECO:0000313" key="12">
    <source>
        <dbReference type="EMBL" id="QDO98642.1"/>
    </source>
</evidence>
<dbReference type="EMBL" id="CP041636">
    <property type="protein sequence ID" value="QDO98642.1"/>
    <property type="molecule type" value="Genomic_DNA"/>
</dbReference>
<comment type="similarity">
    <text evidence="8">Belongs to the RNR ribonuclease family. RNase R subfamily.</text>
</comment>
<dbReference type="Pfam" id="PF00575">
    <property type="entry name" value="S1"/>
    <property type="match status" value="1"/>
</dbReference>
<dbReference type="NCBIfam" id="TIGR02063">
    <property type="entry name" value="RNase_R"/>
    <property type="match status" value="1"/>
</dbReference>
<evidence type="ECO:0000256" key="8">
    <source>
        <dbReference type="HAMAP-Rule" id="MF_01895"/>
    </source>
</evidence>
<gene>
    <name evidence="8 12" type="primary">rnr</name>
    <name evidence="12" type="ORF">FNB15_15745</name>
</gene>
<evidence type="ECO:0000256" key="7">
    <source>
        <dbReference type="ARBA" id="ARBA00022884"/>
    </source>
</evidence>
<evidence type="ECO:0000256" key="6">
    <source>
        <dbReference type="ARBA" id="ARBA00022839"/>
    </source>
</evidence>
<dbReference type="PANTHER" id="PTHR23355">
    <property type="entry name" value="RIBONUCLEASE"/>
    <property type="match status" value="1"/>
</dbReference>
<dbReference type="GO" id="GO:0008859">
    <property type="term" value="F:exoribonuclease II activity"/>
    <property type="evidence" value="ECO:0007669"/>
    <property type="project" value="UniProtKB-UniRule"/>
</dbReference>
<dbReference type="InterPro" id="IPR003029">
    <property type="entry name" value="S1_domain"/>
</dbReference>
<dbReference type="InterPro" id="IPR001900">
    <property type="entry name" value="RNase_II/R"/>
</dbReference>
<dbReference type="SMART" id="SM00316">
    <property type="entry name" value="S1"/>
    <property type="match status" value="1"/>
</dbReference>
<dbReference type="GO" id="GO:0006402">
    <property type="term" value="P:mRNA catabolic process"/>
    <property type="evidence" value="ECO:0007669"/>
    <property type="project" value="TreeGrafter"/>
</dbReference>
<dbReference type="HAMAP" id="MF_01895">
    <property type="entry name" value="RNase_R"/>
    <property type="match status" value="1"/>
</dbReference>
<evidence type="ECO:0000256" key="9">
    <source>
        <dbReference type="SAM" id="MobiDB-lite"/>
    </source>
</evidence>
<evidence type="ECO:0000259" key="11">
    <source>
        <dbReference type="PROSITE" id="PS50926"/>
    </source>
</evidence>
<dbReference type="GO" id="GO:0005829">
    <property type="term" value="C:cytosol"/>
    <property type="evidence" value="ECO:0007669"/>
    <property type="project" value="TreeGrafter"/>
</dbReference>
<dbReference type="RefSeq" id="WP_144069623.1">
    <property type="nucleotide sequence ID" value="NZ_CP041636.1"/>
</dbReference>
<evidence type="ECO:0000313" key="13">
    <source>
        <dbReference type="Proteomes" id="UP000317496"/>
    </source>
</evidence>
<dbReference type="PANTHER" id="PTHR23355:SF9">
    <property type="entry name" value="DIS3-LIKE EXONUCLEASE 2"/>
    <property type="match status" value="1"/>
</dbReference>
<keyword evidence="13" id="KW-1185">Reference proteome</keyword>
<evidence type="ECO:0000259" key="10">
    <source>
        <dbReference type="PROSITE" id="PS50126"/>
    </source>
</evidence>
<keyword evidence="6 8" id="KW-0269">Exonuclease</keyword>
<evidence type="ECO:0000256" key="3">
    <source>
        <dbReference type="ARBA" id="ARBA00022679"/>
    </source>
</evidence>
<feature type="domain" description="TRAM" evidence="11">
    <location>
        <begin position="67"/>
        <end position="146"/>
    </location>
</feature>
<keyword evidence="2 8" id="KW-0963">Cytoplasm</keyword>
<dbReference type="NCBIfam" id="TIGR00358">
    <property type="entry name" value="3_prime_RNase"/>
    <property type="match status" value="1"/>
</dbReference>
<reference evidence="12 13" key="1">
    <citation type="submission" date="2019-07" db="EMBL/GenBank/DDBJ databases">
        <title>Genome sequencing for Ferrovibrio sp. K5.</title>
        <authorList>
            <person name="Park S.-J."/>
        </authorList>
    </citation>
    <scope>NUCLEOTIDE SEQUENCE [LARGE SCALE GENOMIC DNA]</scope>
    <source>
        <strain evidence="12 13">K5</strain>
    </source>
</reference>
<dbReference type="SMART" id="SM00955">
    <property type="entry name" value="RNB"/>
    <property type="match status" value="1"/>
</dbReference>
<comment type="subcellular location">
    <subcellularLocation>
        <location evidence="8">Cytoplasm</location>
    </subcellularLocation>
</comment>
<dbReference type="InterPro" id="IPR012340">
    <property type="entry name" value="NA-bd_OB-fold"/>
</dbReference>
<dbReference type="InterPro" id="IPR022966">
    <property type="entry name" value="RNase_II/R_CS"/>
</dbReference>
<dbReference type="PROSITE" id="PS50926">
    <property type="entry name" value="TRAM"/>
    <property type="match status" value="1"/>
</dbReference>
<organism evidence="12 13">
    <name type="scientific">Ferrovibrio terrae</name>
    <dbReference type="NCBI Taxonomy" id="2594003"/>
    <lineage>
        <taxon>Bacteria</taxon>
        <taxon>Pseudomonadati</taxon>
        <taxon>Pseudomonadota</taxon>
        <taxon>Alphaproteobacteria</taxon>
        <taxon>Rhodospirillales</taxon>
        <taxon>Rhodospirillaceae</taxon>
        <taxon>Ferrovibrio</taxon>
    </lineage>
</organism>
<dbReference type="GO" id="GO:0003723">
    <property type="term" value="F:RNA binding"/>
    <property type="evidence" value="ECO:0007669"/>
    <property type="project" value="UniProtKB-UniRule"/>
</dbReference>
<evidence type="ECO:0000256" key="4">
    <source>
        <dbReference type="ARBA" id="ARBA00022722"/>
    </source>
</evidence>
<dbReference type="InterPro" id="IPR002792">
    <property type="entry name" value="TRAM_dom"/>
</dbReference>
<name>A0A516H4E3_9PROT</name>
<dbReference type="InterPro" id="IPR050180">
    <property type="entry name" value="RNR_Ribonuclease"/>
</dbReference>